<dbReference type="PANTHER" id="PTHR34142">
    <property type="entry name" value="ENDO-BETA-1,4-GLUCANASE A"/>
    <property type="match status" value="1"/>
</dbReference>
<protein>
    <submittedName>
        <fullName evidence="5">Glycoside hydrolase family 5 protein</fullName>
        <ecNumber evidence="5">3.2.1.-</ecNumber>
    </submittedName>
</protein>
<keyword evidence="6" id="KW-1185">Reference proteome</keyword>
<dbReference type="Pfam" id="PF00150">
    <property type="entry name" value="Cellulase"/>
    <property type="match status" value="1"/>
</dbReference>
<evidence type="ECO:0000256" key="3">
    <source>
        <dbReference type="RuleBase" id="RU361153"/>
    </source>
</evidence>
<dbReference type="EC" id="3.2.1.-" evidence="5"/>
<keyword evidence="1 3" id="KW-0378">Hydrolase</keyword>
<dbReference type="InterPro" id="IPR001547">
    <property type="entry name" value="Glyco_hydro_5"/>
</dbReference>
<name>A0ABV7FJL1_9GAMM</name>
<evidence type="ECO:0000256" key="2">
    <source>
        <dbReference type="ARBA" id="ARBA00023295"/>
    </source>
</evidence>
<organism evidence="5 6">
    <name type="scientific">Cellvibrio fontiphilus</name>
    <dbReference type="NCBI Taxonomy" id="1815559"/>
    <lineage>
        <taxon>Bacteria</taxon>
        <taxon>Pseudomonadati</taxon>
        <taxon>Pseudomonadota</taxon>
        <taxon>Gammaproteobacteria</taxon>
        <taxon>Cellvibrionales</taxon>
        <taxon>Cellvibrionaceae</taxon>
        <taxon>Cellvibrio</taxon>
    </lineage>
</organism>
<dbReference type="EMBL" id="JBHRTF010000004">
    <property type="protein sequence ID" value="MFC3116389.1"/>
    <property type="molecule type" value="Genomic_DNA"/>
</dbReference>
<keyword evidence="2 3" id="KW-0326">Glycosidase</keyword>
<comment type="caution">
    <text evidence="5">The sequence shown here is derived from an EMBL/GenBank/DDBJ whole genome shotgun (WGS) entry which is preliminary data.</text>
</comment>
<dbReference type="RefSeq" id="WP_378119586.1">
    <property type="nucleotide sequence ID" value="NZ_JBHRTF010000004.1"/>
</dbReference>
<evidence type="ECO:0000313" key="5">
    <source>
        <dbReference type="EMBL" id="MFC3116389.1"/>
    </source>
</evidence>
<dbReference type="GO" id="GO:0016798">
    <property type="term" value="F:hydrolase activity, acting on glycosyl bonds"/>
    <property type="evidence" value="ECO:0007669"/>
    <property type="project" value="UniProtKB-KW"/>
</dbReference>
<gene>
    <name evidence="5" type="ORF">ACFODX_12525</name>
</gene>
<evidence type="ECO:0000259" key="4">
    <source>
        <dbReference type="Pfam" id="PF00150"/>
    </source>
</evidence>
<sequence>MSKSLAQALAQLILSLTLALVIAPYGMAGCLDQARLTGVNLAGAEFNTKALPGVVYKDYTYPSAAELNYIAAQGANMIRLPFRWERLQQSLYAPLDTAELGRLRTTINNAHSAGLCVLLDVHNYAKYYQYKLGDALPEPAPANKTLTDMFIAFWLALASEFPDPDKVAFGLMNEPANVPLAYWATVAKQTLAALRDAGASNVVLVSGGRWSGVHDWFSGSLVSNSTEFDDLQDPLKRTIIEVHQYTDKDYSGTHTSTTGTGCRPADDFNPKFERITQWAEANQQSLFLGEFGVPRSSECLLTLTRFLELMDNPTWRGWSYWAAGSWWGNYPLALSGANQPAAPQWEPLKQFFYRAAEAPSPPNPPIPLAPNP</sequence>
<dbReference type="SUPFAM" id="SSF51445">
    <property type="entry name" value="(Trans)glycosidases"/>
    <property type="match status" value="1"/>
</dbReference>
<evidence type="ECO:0000313" key="6">
    <source>
        <dbReference type="Proteomes" id="UP001595555"/>
    </source>
</evidence>
<dbReference type="PANTHER" id="PTHR34142:SF1">
    <property type="entry name" value="GLYCOSIDE HYDROLASE FAMILY 5 DOMAIN-CONTAINING PROTEIN"/>
    <property type="match status" value="1"/>
</dbReference>
<dbReference type="PROSITE" id="PS51257">
    <property type="entry name" value="PROKAR_LIPOPROTEIN"/>
    <property type="match status" value="1"/>
</dbReference>
<dbReference type="InterPro" id="IPR017853">
    <property type="entry name" value="GH"/>
</dbReference>
<reference evidence="6" key="1">
    <citation type="journal article" date="2019" name="Int. J. Syst. Evol. Microbiol.">
        <title>The Global Catalogue of Microorganisms (GCM) 10K type strain sequencing project: providing services to taxonomists for standard genome sequencing and annotation.</title>
        <authorList>
            <consortium name="The Broad Institute Genomics Platform"/>
            <consortium name="The Broad Institute Genome Sequencing Center for Infectious Disease"/>
            <person name="Wu L."/>
            <person name="Ma J."/>
        </authorList>
    </citation>
    <scope>NUCLEOTIDE SEQUENCE [LARGE SCALE GENOMIC DNA]</scope>
    <source>
        <strain evidence="6">KCTC 52237</strain>
    </source>
</reference>
<comment type="similarity">
    <text evidence="3">Belongs to the glycosyl hydrolase 5 (cellulase A) family.</text>
</comment>
<accession>A0ABV7FJL1</accession>
<evidence type="ECO:0000256" key="1">
    <source>
        <dbReference type="ARBA" id="ARBA00022801"/>
    </source>
</evidence>
<dbReference type="Gene3D" id="3.20.20.80">
    <property type="entry name" value="Glycosidases"/>
    <property type="match status" value="1"/>
</dbReference>
<dbReference type="Proteomes" id="UP001595555">
    <property type="component" value="Unassembled WGS sequence"/>
</dbReference>
<feature type="domain" description="Glycoside hydrolase family 5" evidence="4">
    <location>
        <begin position="40"/>
        <end position="323"/>
    </location>
</feature>
<proteinExistence type="inferred from homology"/>